<evidence type="ECO:0000313" key="2">
    <source>
        <dbReference type="Proteomes" id="UP001262582"/>
    </source>
</evidence>
<dbReference type="EMBL" id="JAVRHK010000002">
    <property type="protein sequence ID" value="MDT0675471.1"/>
    <property type="molecule type" value="Genomic_DNA"/>
</dbReference>
<dbReference type="InterPro" id="IPR013211">
    <property type="entry name" value="LVIVD"/>
</dbReference>
<dbReference type="RefSeq" id="WP_311501943.1">
    <property type="nucleotide sequence ID" value="NZ_JAVRHK010000002.1"/>
</dbReference>
<dbReference type="SUPFAM" id="SSF101898">
    <property type="entry name" value="NHL repeat"/>
    <property type="match status" value="1"/>
</dbReference>
<gene>
    <name evidence="1" type="ORF">RM539_02610</name>
</gene>
<comment type="caution">
    <text evidence="1">The sequence shown here is derived from an EMBL/GenBank/DDBJ whole genome shotgun (WGS) entry which is preliminary data.</text>
</comment>
<sequence length="414" mass="46555">MKKRTFIPFLPLFFLLFNACEKQETTEESYEVAVPITQPIAKFRASVKIQEPKAIAEAGKIYSYGDYVFVNDKYEGIHIIDNRDHYAPEKIAYLKIPKNVDIAVKDDMLYADSGMDLVVFDISDINSITQIERLENVFPNTNYIVPAGAAFVDNEKFDPEKEVIVGYIMESRKIEMTDNNDDLVWFDSVAEANYSGGGSGTGGSLARFKIVSDYLYAVDQQNIMVFDISSLNDPQKITEEYVGWDIETIFNENDHLFLGSTTGMYIYSIENPEKPALVSRVQHVMGCDPVVVKDDIAYVTIRGGNFCGQQDSQLVLIDVSDKANPETLSTYFMENPYGLGAKGDKLFVCDGSAGLKIYDLTNTPDLILADHFQDINTYDVIPLDDVLLMVGDNILHQYNYKNNKVNLISSFSLN</sequence>
<protein>
    <recommendedName>
        <fullName evidence="3">LVIVD repeat-containing protein</fullName>
    </recommendedName>
</protein>
<keyword evidence="2" id="KW-1185">Reference proteome</keyword>
<name>A0ABU3D231_9FLAO</name>
<accession>A0ABU3D231</accession>
<proteinExistence type="predicted"/>
<evidence type="ECO:0000313" key="1">
    <source>
        <dbReference type="EMBL" id="MDT0675471.1"/>
    </source>
</evidence>
<dbReference type="Pfam" id="PF08309">
    <property type="entry name" value="LVIVD"/>
    <property type="match status" value="4"/>
</dbReference>
<evidence type="ECO:0008006" key="3">
    <source>
        <dbReference type="Google" id="ProtNLM"/>
    </source>
</evidence>
<reference evidence="1 2" key="1">
    <citation type="submission" date="2023-09" db="EMBL/GenBank/DDBJ databases">
        <authorList>
            <person name="Rey-Velasco X."/>
        </authorList>
    </citation>
    <scope>NUCLEOTIDE SEQUENCE [LARGE SCALE GENOMIC DNA]</scope>
    <source>
        <strain evidence="1 2">F117</strain>
    </source>
</reference>
<organism evidence="1 2">
    <name type="scientific">Autumnicola musiva</name>
    <dbReference type="NCBI Taxonomy" id="3075589"/>
    <lineage>
        <taxon>Bacteria</taxon>
        <taxon>Pseudomonadati</taxon>
        <taxon>Bacteroidota</taxon>
        <taxon>Flavobacteriia</taxon>
        <taxon>Flavobacteriales</taxon>
        <taxon>Flavobacteriaceae</taxon>
        <taxon>Autumnicola</taxon>
    </lineage>
</organism>
<dbReference type="Proteomes" id="UP001262582">
    <property type="component" value="Unassembled WGS sequence"/>
</dbReference>